<dbReference type="RefSeq" id="WP_309967987.1">
    <property type="nucleotide sequence ID" value="NZ_JAVDWH010000001.1"/>
</dbReference>
<accession>A0ABU1UMI7</accession>
<dbReference type="Proteomes" id="UP001257739">
    <property type="component" value="Unassembled WGS sequence"/>
</dbReference>
<organism evidence="1 2">
    <name type="scientific">Aeromicrobium panaciterrae</name>
    <dbReference type="NCBI Taxonomy" id="363861"/>
    <lineage>
        <taxon>Bacteria</taxon>
        <taxon>Bacillati</taxon>
        <taxon>Actinomycetota</taxon>
        <taxon>Actinomycetes</taxon>
        <taxon>Propionibacteriales</taxon>
        <taxon>Nocardioidaceae</taxon>
        <taxon>Aeromicrobium</taxon>
    </lineage>
</organism>
<keyword evidence="2" id="KW-1185">Reference proteome</keyword>
<gene>
    <name evidence="1" type="ORF">J2X11_001184</name>
</gene>
<protein>
    <recommendedName>
        <fullName evidence="3">DUF2804 domain-containing protein</fullName>
    </recommendedName>
</protein>
<proteinExistence type="predicted"/>
<comment type="caution">
    <text evidence="1">The sequence shown here is derived from an EMBL/GenBank/DDBJ whole genome shotgun (WGS) entry which is preliminary data.</text>
</comment>
<evidence type="ECO:0000313" key="1">
    <source>
        <dbReference type="EMBL" id="MDR7086345.1"/>
    </source>
</evidence>
<sequence>MGLMPTELDEFPIHQAPLPIARADSSDRNFYDRCYLNAHDKLGEVFLIAGIGTYPNLGVRDAFATVRVKDQQFSLRLSDALEARSLDQQVGPMRLEVLEPLNKLRLTCDNDHVGFDLTWTGSFPAVLEQRHIMLDANDRPTLDAQRFAQVGTWEGSLQVGGATYEVSDWTGTRDRSWGIRPIGEAEPAGRAAEQALEGFWWLYAPLQFDDFAVVVIVQEQPNGFRSLNDAVRIFPDGRVEQLGWPRFEIDYTSGTRIPTGARIHLTTPQGEALLIEVETLSFVPLHIGCGYGGDPEWNHGVWKGKDWVDTGTYDLTQPDMIGRFPWGVIDHSARATCNGQVGYGLFEHASVGRHDPTGFADYMSVAP</sequence>
<dbReference type="SUPFAM" id="SSF159245">
    <property type="entry name" value="AttH-like"/>
    <property type="match status" value="1"/>
</dbReference>
<evidence type="ECO:0000313" key="2">
    <source>
        <dbReference type="Proteomes" id="UP001257739"/>
    </source>
</evidence>
<dbReference type="EMBL" id="JAVDWH010000001">
    <property type="protein sequence ID" value="MDR7086345.1"/>
    <property type="molecule type" value="Genomic_DNA"/>
</dbReference>
<reference evidence="1 2" key="1">
    <citation type="submission" date="2023-07" db="EMBL/GenBank/DDBJ databases">
        <title>Sorghum-associated microbial communities from plants grown in Nebraska, USA.</title>
        <authorList>
            <person name="Schachtman D."/>
        </authorList>
    </citation>
    <scope>NUCLEOTIDE SEQUENCE [LARGE SCALE GENOMIC DNA]</scope>
    <source>
        <strain evidence="1 2">BE248</strain>
    </source>
</reference>
<name>A0ABU1UMI7_9ACTN</name>
<evidence type="ECO:0008006" key="3">
    <source>
        <dbReference type="Google" id="ProtNLM"/>
    </source>
</evidence>